<dbReference type="VEuPathDB" id="FungiDB:VP01_3057g2"/>
<proteinExistence type="predicted"/>
<sequence>MTSAFFHSNALLPPKFLLLDQLGSSLTIAFTLIFPRVTCNFYSISSTSTFPKLHKNYPQTSFKIRSLDFWRLLPESPSSRLLPAMSHLISCQFYRNSLQDGFLILTFKMMPTNLPSNGQGKSQISSPFDNQCVQFIITISYLAISVRLFPYLNSQSSFALPLTFFPLHRARLFVILMRHPVLTTDPFNVLPHEMLAPISTLDSRLPENHPLYQSELLDKFLLALSRLLQVSPHLPYPGLVLRGWVLPPTLLNILKFHPRRGTRLLAWHCWRFWQGPAYSSRAITE</sequence>
<feature type="non-terminal residue" evidence="1">
    <location>
        <position position="285"/>
    </location>
</feature>
<organism evidence="1 2">
    <name type="scientific">Puccinia sorghi</name>
    <dbReference type="NCBI Taxonomy" id="27349"/>
    <lineage>
        <taxon>Eukaryota</taxon>
        <taxon>Fungi</taxon>
        <taxon>Dikarya</taxon>
        <taxon>Basidiomycota</taxon>
        <taxon>Pucciniomycotina</taxon>
        <taxon>Pucciniomycetes</taxon>
        <taxon>Pucciniales</taxon>
        <taxon>Pucciniaceae</taxon>
        <taxon>Puccinia</taxon>
    </lineage>
</organism>
<evidence type="ECO:0000313" key="1">
    <source>
        <dbReference type="EMBL" id="KNZ54059.1"/>
    </source>
</evidence>
<dbReference type="EMBL" id="LAVV01008010">
    <property type="protein sequence ID" value="KNZ54059.1"/>
    <property type="molecule type" value="Genomic_DNA"/>
</dbReference>
<dbReference type="Proteomes" id="UP000037035">
    <property type="component" value="Unassembled WGS sequence"/>
</dbReference>
<reference evidence="1 2" key="1">
    <citation type="submission" date="2015-08" db="EMBL/GenBank/DDBJ databases">
        <title>Next Generation Sequencing and Analysis of the Genome of Puccinia sorghi L Schw, the Causal Agent of Maize Common Rust.</title>
        <authorList>
            <person name="Rochi L."/>
            <person name="Burguener G."/>
            <person name="Darino M."/>
            <person name="Turjanski A."/>
            <person name="Kreff E."/>
            <person name="Dieguez M.J."/>
            <person name="Sacco F."/>
        </authorList>
    </citation>
    <scope>NUCLEOTIDE SEQUENCE [LARGE SCALE GENOMIC DNA]</scope>
    <source>
        <strain evidence="1 2">RO10H11247</strain>
    </source>
</reference>
<accession>A0A0L6UZX9</accession>
<protein>
    <submittedName>
        <fullName evidence="1">Uncharacterized protein</fullName>
    </submittedName>
</protein>
<keyword evidence="2" id="KW-1185">Reference proteome</keyword>
<name>A0A0L6UZX9_9BASI</name>
<comment type="caution">
    <text evidence="1">The sequence shown here is derived from an EMBL/GenBank/DDBJ whole genome shotgun (WGS) entry which is preliminary data.</text>
</comment>
<gene>
    <name evidence="1" type="ORF">VP01_3057g2</name>
</gene>
<evidence type="ECO:0000313" key="2">
    <source>
        <dbReference type="Proteomes" id="UP000037035"/>
    </source>
</evidence>
<dbReference type="AlphaFoldDB" id="A0A0L6UZX9"/>